<dbReference type="InterPro" id="IPR055900">
    <property type="entry name" value="DUF7477"/>
</dbReference>
<accession>A0A8T0WNW1</accession>
<evidence type="ECO:0000313" key="3">
    <source>
        <dbReference type="EMBL" id="KAG2650782.1"/>
    </source>
</evidence>
<keyword evidence="1" id="KW-0812">Transmembrane</keyword>
<evidence type="ECO:0000256" key="1">
    <source>
        <dbReference type="SAM" id="Phobius"/>
    </source>
</evidence>
<organism evidence="3 4">
    <name type="scientific">Panicum virgatum</name>
    <name type="common">Blackwell switchgrass</name>
    <dbReference type="NCBI Taxonomy" id="38727"/>
    <lineage>
        <taxon>Eukaryota</taxon>
        <taxon>Viridiplantae</taxon>
        <taxon>Streptophyta</taxon>
        <taxon>Embryophyta</taxon>
        <taxon>Tracheophyta</taxon>
        <taxon>Spermatophyta</taxon>
        <taxon>Magnoliopsida</taxon>
        <taxon>Liliopsida</taxon>
        <taxon>Poales</taxon>
        <taxon>Poaceae</taxon>
        <taxon>PACMAD clade</taxon>
        <taxon>Panicoideae</taxon>
        <taxon>Panicodae</taxon>
        <taxon>Paniceae</taxon>
        <taxon>Panicinae</taxon>
        <taxon>Panicum</taxon>
        <taxon>Panicum sect. Hiantes</taxon>
    </lineage>
</organism>
<evidence type="ECO:0000259" key="2">
    <source>
        <dbReference type="Pfam" id="PF24289"/>
    </source>
</evidence>
<evidence type="ECO:0000313" key="4">
    <source>
        <dbReference type="Proteomes" id="UP000823388"/>
    </source>
</evidence>
<keyword evidence="1" id="KW-1133">Transmembrane helix</keyword>
<feature type="domain" description="DUF7477" evidence="2">
    <location>
        <begin position="72"/>
        <end position="105"/>
    </location>
</feature>
<name>A0A8T0WNW1_PANVG</name>
<dbReference type="Proteomes" id="UP000823388">
    <property type="component" value="Chromosome 1N"/>
</dbReference>
<reference evidence="3" key="1">
    <citation type="submission" date="2020-05" db="EMBL/GenBank/DDBJ databases">
        <title>WGS assembly of Panicum virgatum.</title>
        <authorList>
            <person name="Lovell J.T."/>
            <person name="Jenkins J."/>
            <person name="Shu S."/>
            <person name="Juenger T.E."/>
            <person name="Schmutz J."/>
        </authorList>
    </citation>
    <scope>NUCLEOTIDE SEQUENCE</scope>
    <source>
        <strain evidence="3">AP13</strain>
    </source>
</reference>
<dbReference type="Pfam" id="PF24289">
    <property type="entry name" value="DUF7477"/>
    <property type="match status" value="1"/>
</dbReference>
<keyword evidence="4" id="KW-1185">Reference proteome</keyword>
<dbReference type="AlphaFoldDB" id="A0A8T0WNW1"/>
<keyword evidence="1" id="KW-0472">Membrane</keyword>
<protein>
    <recommendedName>
        <fullName evidence="2">DUF7477 domain-containing protein</fullName>
    </recommendedName>
</protein>
<sequence length="108" mass="12552">MSKGMKVTISCYYSCVWLEPPFSDHFPINCKKYPNISLGLCLLTFIFIAVALLIKHQGQILYSFGWYIFTIAGTPCTQQSYKVSESFPYKWINKQCKEGFHVISMRLY</sequence>
<gene>
    <name evidence="3" type="ORF">PVAP13_1NG164800</name>
</gene>
<proteinExistence type="predicted"/>
<comment type="caution">
    <text evidence="3">The sequence shown here is derived from an EMBL/GenBank/DDBJ whole genome shotgun (WGS) entry which is preliminary data.</text>
</comment>
<feature type="transmembrane region" description="Helical" evidence="1">
    <location>
        <begin position="36"/>
        <end position="54"/>
    </location>
</feature>
<dbReference type="EMBL" id="CM029038">
    <property type="protein sequence ID" value="KAG2650782.1"/>
    <property type="molecule type" value="Genomic_DNA"/>
</dbReference>